<gene>
    <name evidence="1" type="ORF">PACLA_8A016034</name>
</gene>
<protein>
    <submittedName>
        <fullName evidence="1">Uncharacterized protein</fullName>
    </submittedName>
</protein>
<keyword evidence="2" id="KW-1185">Reference proteome</keyword>
<evidence type="ECO:0000313" key="2">
    <source>
        <dbReference type="Proteomes" id="UP001152795"/>
    </source>
</evidence>
<accession>A0A7D9DIK2</accession>
<reference evidence="1" key="1">
    <citation type="submission" date="2020-04" db="EMBL/GenBank/DDBJ databases">
        <authorList>
            <person name="Alioto T."/>
            <person name="Alioto T."/>
            <person name="Gomez Garrido J."/>
        </authorList>
    </citation>
    <scope>NUCLEOTIDE SEQUENCE</scope>
    <source>
        <strain evidence="1">A484AB</strain>
    </source>
</reference>
<name>A0A7D9DIK2_PARCT</name>
<comment type="caution">
    <text evidence="1">The sequence shown here is derived from an EMBL/GenBank/DDBJ whole genome shotgun (WGS) entry which is preliminary data.</text>
</comment>
<dbReference type="AlphaFoldDB" id="A0A7D9DIK2"/>
<evidence type="ECO:0000313" key="1">
    <source>
        <dbReference type="EMBL" id="CAB3986453.1"/>
    </source>
</evidence>
<organism evidence="1 2">
    <name type="scientific">Paramuricea clavata</name>
    <name type="common">Red gorgonian</name>
    <name type="synonym">Violescent sea-whip</name>
    <dbReference type="NCBI Taxonomy" id="317549"/>
    <lineage>
        <taxon>Eukaryota</taxon>
        <taxon>Metazoa</taxon>
        <taxon>Cnidaria</taxon>
        <taxon>Anthozoa</taxon>
        <taxon>Octocorallia</taxon>
        <taxon>Malacalcyonacea</taxon>
        <taxon>Plexauridae</taxon>
        <taxon>Paramuricea</taxon>
    </lineage>
</organism>
<dbReference type="Proteomes" id="UP001152795">
    <property type="component" value="Unassembled WGS sequence"/>
</dbReference>
<dbReference type="EMBL" id="CACRXK020001017">
    <property type="protein sequence ID" value="CAB3986453.1"/>
    <property type="molecule type" value="Genomic_DNA"/>
</dbReference>
<sequence>MDGIFQNVDAVLANQRLIIDCLQNNGFLNRPSTRSSVPEAAEQNRINFTNPPDESQHYGAENAHVHGRELTMAELDALNLKKKRGTTDAYFAVLLLKEYTTPEERINCTVYGAGPKSKGLNTNTLMN</sequence>
<proteinExistence type="predicted"/>